<evidence type="ECO:0000256" key="6">
    <source>
        <dbReference type="ARBA" id="ARBA00023242"/>
    </source>
</evidence>
<organism evidence="9 10">
    <name type="scientific">Oikopleura dioica</name>
    <name type="common">Tunicate</name>
    <dbReference type="NCBI Taxonomy" id="34765"/>
    <lineage>
        <taxon>Eukaryota</taxon>
        <taxon>Metazoa</taxon>
        <taxon>Chordata</taxon>
        <taxon>Tunicata</taxon>
        <taxon>Appendicularia</taxon>
        <taxon>Copelata</taxon>
        <taxon>Oikopleuridae</taxon>
        <taxon>Oikopleura</taxon>
    </lineage>
</organism>
<keyword evidence="6" id="KW-0539">Nucleus</keyword>
<proteinExistence type="predicted"/>
<sequence>MCPKNGKPVPFYLNGIETEEEPTFVDSFHISSSTEDSGCGGSSSSDVDIEEIDVESTSNSSTSSNSLKSCNFSISNILKEEKPKQTLSPFTNPVYSQFLPMFNPLALSLQNFPVHSQSPFQVHMPAQLPRTFPEIKKEPCIGGNSEKSLSCEVCGKTFKHLRMLNRHRRNHSPYKKYKCEFCGKGFNDSFDLKRHVRTHTGVKPYKCSECDKSFTQRCSLESHLDKIHGVKHKFNYKQRREKIYVCEDCGHSTHDVREHYKHSREHQAARNNLKSQVPIMA</sequence>
<dbReference type="EMBL" id="OU015568">
    <property type="protein sequence ID" value="CAG5086595.1"/>
    <property type="molecule type" value="Genomic_DNA"/>
</dbReference>
<feature type="domain" description="C2H2-type" evidence="8">
    <location>
        <begin position="149"/>
        <end position="176"/>
    </location>
</feature>
<dbReference type="PANTHER" id="PTHR10032:SF271">
    <property type="entry name" value="RH12261P-RELATED"/>
    <property type="match status" value="1"/>
</dbReference>
<keyword evidence="5" id="KW-0862">Zinc</keyword>
<evidence type="ECO:0000313" key="10">
    <source>
        <dbReference type="Proteomes" id="UP001158576"/>
    </source>
</evidence>
<dbReference type="Pfam" id="PF00096">
    <property type="entry name" value="zf-C2H2"/>
    <property type="match status" value="1"/>
</dbReference>
<feature type="domain" description="C2H2-type" evidence="8">
    <location>
        <begin position="244"/>
        <end position="271"/>
    </location>
</feature>
<dbReference type="InterPro" id="IPR036236">
    <property type="entry name" value="Znf_C2H2_sf"/>
</dbReference>
<evidence type="ECO:0000256" key="1">
    <source>
        <dbReference type="ARBA" id="ARBA00004123"/>
    </source>
</evidence>
<dbReference type="Proteomes" id="UP001158576">
    <property type="component" value="Chromosome PAR"/>
</dbReference>
<feature type="domain" description="C2H2-type" evidence="8">
    <location>
        <begin position="205"/>
        <end position="233"/>
    </location>
</feature>
<evidence type="ECO:0000256" key="7">
    <source>
        <dbReference type="PROSITE-ProRule" id="PRU00042"/>
    </source>
</evidence>
<dbReference type="PROSITE" id="PS50157">
    <property type="entry name" value="ZINC_FINGER_C2H2_2"/>
    <property type="match status" value="4"/>
</dbReference>
<dbReference type="SUPFAM" id="SSF57667">
    <property type="entry name" value="beta-beta-alpha zinc fingers"/>
    <property type="match status" value="2"/>
</dbReference>
<evidence type="ECO:0000256" key="3">
    <source>
        <dbReference type="ARBA" id="ARBA00022737"/>
    </source>
</evidence>
<accession>A0ABN7S283</accession>
<gene>
    <name evidence="9" type="ORF">OKIOD_LOCUS2832</name>
</gene>
<dbReference type="InterPro" id="IPR027756">
    <property type="entry name" value="Ovo-like"/>
</dbReference>
<evidence type="ECO:0000256" key="4">
    <source>
        <dbReference type="ARBA" id="ARBA00022771"/>
    </source>
</evidence>
<name>A0ABN7S283_OIKDI</name>
<reference evidence="9 10" key="1">
    <citation type="submission" date="2021-04" db="EMBL/GenBank/DDBJ databases">
        <authorList>
            <person name="Bliznina A."/>
        </authorList>
    </citation>
    <scope>NUCLEOTIDE SEQUENCE [LARGE SCALE GENOMIC DNA]</scope>
</reference>
<comment type="subcellular location">
    <subcellularLocation>
        <location evidence="1">Nucleus</location>
    </subcellularLocation>
</comment>
<dbReference type="Gene3D" id="3.30.160.60">
    <property type="entry name" value="Classic Zinc Finger"/>
    <property type="match status" value="3"/>
</dbReference>
<dbReference type="Pfam" id="PF13465">
    <property type="entry name" value="zf-H2C2_2"/>
    <property type="match status" value="1"/>
</dbReference>
<dbReference type="SMART" id="SM00355">
    <property type="entry name" value="ZnF_C2H2"/>
    <property type="match status" value="4"/>
</dbReference>
<dbReference type="PROSITE" id="PS00028">
    <property type="entry name" value="ZINC_FINGER_C2H2_1"/>
    <property type="match status" value="3"/>
</dbReference>
<evidence type="ECO:0000313" key="9">
    <source>
        <dbReference type="EMBL" id="CAG5086595.1"/>
    </source>
</evidence>
<dbReference type="InterPro" id="IPR013087">
    <property type="entry name" value="Znf_C2H2_type"/>
</dbReference>
<dbReference type="PANTHER" id="PTHR10032">
    <property type="entry name" value="ZINC FINGER PROTEIN WITH KRAB AND SCAN DOMAINS"/>
    <property type="match status" value="1"/>
</dbReference>
<keyword evidence="3" id="KW-0677">Repeat</keyword>
<feature type="domain" description="C2H2-type" evidence="8">
    <location>
        <begin position="177"/>
        <end position="204"/>
    </location>
</feature>
<keyword evidence="10" id="KW-1185">Reference proteome</keyword>
<protein>
    <submittedName>
        <fullName evidence="9">Oidioi.mRNA.OKI2018_I69.PAR.g11274.t1.cds</fullName>
    </submittedName>
</protein>
<evidence type="ECO:0000256" key="5">
    <source>
        <dbReference type="ARBA" id="ARBA00022833"/>
    </source>
</evidence>
<keyword evidence="4 7" id="KW-0863">Zinc-finger</keyword>
<evidence type="ECO:0000259" key="8">
    <source>
        <dbReference type="PROSITE" id="PS50157"/>
    </source>
</evidence>
<evidence type="ECO:0000256" key="2">
    <source>
        <dbReference type="ARBA" id="ARBA00022723"/>
    </source>
</evidence>
<keyword evidence="2" id="KW-0479">Metal-binding</keyword>